<dbReference type="OrthoDB" id="6783748at2759"/>
<gene>
    <name evidence="9" type="primary">POL3</name>
</gene>
<reference evidence="9" key="1">
    <citation type="journal article" date="2014" name="BMC Genomics">
        <title>Characterizing the developmental transcriptome of the oriental fruit fly, Bactrocera dorsalis (Diptera: Tephritidae) through comparative genomic analysis with Drosophila melanogaster utilizing modENCODE datasets.</title>
        <authorList>
            <person name="Geib S.M."/>
            <person name="Calla B."/>
            <person name="Hall B."/>
            <person name="Hou S."/>
            <person name="Manoukis N.C."/>
        </authorList>
    </citation>
    <scope>NUCLEOTIDE SEQUENCE</scope>
    <source>
        <strain evidence="9">Punador</strain>
    </source>
</reference>
<dbReference type="InterPro" id="IPR036397">
    <property type="entry name" value="RNaseH_sf"/>
</dbReference>
<dbReference type="PANTHER" id="PTHR37984">
    <property type="entry name" value="PROTEIN CBG26694"/>
    <property type="match status" value="1"/>
</dbReference>
<dbReference type="CDD" id="cd09274">
    <property type="entry name" value="RNase_HI_RT_Ty3"/>
    <property type="match status" value="1"/>
</dbReference>
<evidence type="ECO:0000256" key="2">
    <source>
        <dbReference type="ARBA" id="ARBA00022679"/>
    </source>
</evidence>
<dbReference type="EC" id="2.7.7.49" evidence="1"/>
<dbReference type="GO" id="GO:0042575">
    <property type="term" value="C:DNA polymerase complex"/>
    <property type="evidence" value="ECO:0007669"/>
    <property type="project" value="UniProtKB-ARBA"/>
</dbReference>
<dbReference type="SUPFAM" id="SSF53098">
    <property type="entry name" value="Ribonuclease H-like"/>
    <property type="match status" value="1"/>
</dbReference>
<dbReference type="GO" id="GO:0004519">
    <property type="term" value="F:endonuclease activity"/>
    <property type="evidence" value="ECO:0007669"/>
    <property type="project" value="UniProtKB-KW"/>
</dbReference>
<evidence type="ECO:0000256" key="7">
    <source>
        <dbReference type="ARBA" id="ARBA00022918"/>
    </source>
</evidence>
<dbReference type="InterPro" id="IPR041373">
    <property type="entry name" value="RT_RNaseH"/>
</dbReference>
<dbReference type="InterPro" id="IPR001584">
    <property type="entry name" value="Integrase_cat-core"/>
</dbReference>
<feature type="non-terminal residue" evidence="9">
    <location>
        <position position="1"/>
    </location>
</feature>
<keyword evidence="5" id="KW-0255">Endonuclease</keyword>
<dbReference type="PROSITE" id="PS50994">
    <property type="entry name" value="INTEGRASE"/>
    <property type="match status" value="1"/>
</dbReference>
<dbReference type="Gene3D" id="3.30.70.270">
    <property type="match status" value="2"/>
</dbReference>
<dbReference type="InterPro" id="IPR050951">
    <property type="entry name" value="Retrovirus_Pol_polyprotein"/>
</dbReference>
<evidence type="ECO:0000256" key="3">
    <source>
        <dbReference type="ARBA" id="ARBA00022695"/>
    </source>
</evidence>
<name>A0A034WI96_BACDO</name>
<feature type="non-terminal residue" evidence="9">
    <location>
        <position position="543"/>
    </location>
</feature>
<dbReference type="Gene3D" id="3.30.420.10">
    <property type="entry name" value="Ribonuclease H-like superfamily/Ribonuclease H"/>
    <property type="match status" value="1"/>
</dbReference>
<dbReference type="SUPFAM" id="SSF56672">
    <property type="entry name" value="DNA/RNA polymerases"/>
    <property type="match status" value="1"/>
</dbReference>
<evidence type="ECO:0000259" key="8">
    <source>
        <dbReference type="PROSITE" id="PS50994"/>
    </source>
</evidence>
<keyword evidence="4" id="KW-0540">Nuclease</keyword>
<keyword evidence="6" id="KW-0378">Hydrolase</keyword>
<dbReference type="InterPro" id="IPR012337">
    <property type="entry name" value="RNaseH-like_sf"/>
</dbReference>
<evidence type="ECO:0000256" key="1">
    <source>
        <dbReference type="ARBA" id="ARBA00012493"/>
    </source>
</evidence>
<dbReference type="GO" id="GO:0003964">
    <property type="term" value="F:RNA-directed DNA polymerase activity"/>
    <property type="evidence" value="ECO:0007669"/>
    <property type="project" value="UniProtKB-KW"/>
</dbReference>
<dbReference type="EMBL" id="GAKP01004548">
    <property type="protein sequence ID" value="JAC54404.1"/>
    <property type="molecule type" value="Transcribed_RNA"/>
</dbReference>
<dbReference type="FunFam" id="3.30.70.270:FF:000020">
    <property type="entry name" value="Transposon Tf2-6 polyprotein-like Protein"/>
    <property type="match status" value="1"/>
</dbReference>
<dbReference type="GO" id="GO:0015074">
    <property type="term" value="P:DNA integration"/>
    <property type="evidence" value="ECO:0007669"/>
    <property type="project" value="InterPro"/>
</dbReference>
<evidence type="ECO:0000256" key="6">
    <source>
        <dbReference type="ARBA" id="ARBA00022801"/>
    </source>
</evidence>
<protein>
    <recommendedName>
        <fullName evidence="1">RNA-directed DNA polymerase</fullName>
        <ecNumber evidence="1">2.7.7.49</ecNumber>
    </recommendedName>
</protein>
<dbReference type="Pfam" id="PF17917">
    <property type="entry name" value="RT_RNaseH"/>
    <property type="match status" value="1"/>
</dbReference>
<evidence type="ECO:0000256" key="4">
    <source>
        <dbReference type="ARBA" id="ARBA00022722"/>
    </source>
</evidence>
<dbReference type="PANTHER" id="PTHR37984:SF5">
    <property type="entry name" value="PROTEIN NYNRIN-LIKE"/>
    <property type="match status" value="1"/>
</dbReference>
<feature type="domain" description="Integrase catalytic" evidence="8">
    <location>
        <begin position="461"/>
        <end position="543"/>
    </location>
</feature>
<dbReference type="GO" id="GO:0016787">
    <property type="term" value="F:hydrolase activity"/>
    <property type="evidence" value="ECO:0007669"/>
    <property type="project" value="UniProtKB-KW"/>
</dbReference>
<keyword evidence="7" id="KW-0695">RNA-directed DNA polymerase</keyword>
<evidence type="ECO:0000313" key="9">
    <source>
        <dbReference type="EMBL" id="JAC54404.1"/>
    </source>
</evidence>
<dbReference type="InterPro" id="IPR043128">
    <property type="entry name" value="Rev_trsase/Diguanyl_cyclase"/>
</dbReference>
<dbReference type="GO" id="GO:0003676">
    <property type="term" value="F:nucleic acid binding"/>
    <property type="evidence" value="ECO:0007669"/>
    <property type="project" value="InterPro"/>
</dbReference>
<organism evidence="9">
    <name type="scientific">Bactrocera dorsalis</name>
    <name type="common">Oriental fruit fly</name>
    <name type="synonym">Dacus dorsalis</name>
    <dbReference type="NCBI Taxonomy" id="27457"/>
    <lineage>
        <taxon>Eukaryota</taxon>
        <taxon>Metazoa</taxon>
        <taxon>Ecdysozoa</taxon>
        <taxon>Arthropoda</taxon>
        <taxon>Hexapoda</taxon>
        <taxon>Insecta</taxon>
        <taxon>Pterygota</taxon>
        <taxon>Neoptera</taxon>
        <taxon>Endopterygota</taxon>
        <taxon>Diptera</taxon>
        <taxon>Brachycera</taxon>
        <taxon>Muscomorpha</taxon>
        <taxon>Tephritoidea</taxon>
        <taxon>Tephritidae</taxon>
        <taxon>Bactrocera</taxon>
        <taxon>Bactrocera</taxon>
    </lineage>
</organism>
<keyword evidence="2" id="KW-0808">Transferase</keyword>
<keyword evidence="3" id="KW-0548">Nucleotidyltransferase</keyword>
<proteinExistence type="predicted"/>
<evidence type="ECO:0000256" key="5">
    <source>
        <dbReference type="ARBA" id="ARBA00022759"/>
    </source>
</evidence>
<sequence length="543" mass="63709">LKQEKLKIRLEKCSFLKKETDFLGHILTPEGIKPNPNKVEVIQKLKLPISQKQIKSFLGITGFYRKFIKDYSKIAYPMVAYLKKDAKINVNNPSYITAFENLKNIITNPPILRYPIFTKRFKLTTDASNFAIGAVLTQDDHPISYASRTLNTHEKNYSTIEKELLAIVWSVKYYRPYLYGREFDLKTDHQPLKWLQKKNSGKDINPRLQRWLVQLGEYDAKIDYITGKENKIADFLSRINSDEINMVNSENLGMTLNKMLQIKDLNAGEQQDQTMLSIEVQTSHSHEENLYNHFNILNTVVNRFKQQLILVEEKEKEVENIFKNKRIFIDIRDINSHNVINIVNKHFEKGKIAIYFELNEEKHNEVEQILLNSFANNQNISFVNCTNFAKDIEDEYELKRQISFFHKIEVGHSGIIPTYEGMKHKVYHPELKIKIHEIINNCDICNGGKYDRNPIKAKFQITETPNTVNEIVHIDTYVNSKQSFIIFIDKFSKHVISFHLPDRNSQTIIDKINEFLSIKGHIKKFVFDNEFNSKPIREFLNKE</sequence>
<dbReference type="AlphaFoldDB" id="A0A034WI96"/>
<accession>A0A034WI96</accession>
<dbReference type="InterPro" id="IPR043502">
    <property type="entry name" value="DNA/RNA_pol_sf"/>
</dbReference>